<dbReference type="PANTHER" id="PTHR47111">
    <property type="entry name" value="BCDNA.LD29892"/>
    <property type="match status" value="1"/>
</dbReference>
<evidence type="ECO:0000313" key="3">
    <source>
        <dbReference type="Proteomes" id="UP000183832"/>
    </source>
</evidence>
<dbReference type="Gene3D" id="6.10.140.2220">
    <property type="match status" value="1"/>
</dbReference>
<dbReference type="STRING" id="568069.A0A1J1HN99"/>
<dbReference type="GO" id="GO:0008757">
    <property type="term" value="F:S-adenosylmethionine-dependent methyltransferase activity"/>
    <property type="evidence" value="ECO:0007669"/>
    <property type="project" value="UniProtKB-ARBA"/>
</dbReference>
<dbReference type="InterPro" id="IPR001214">
    <property type="entry name" value="SET_dom"/>
</dbReference>
<dbReference type="SUPFAM" id="SSF82199">
    <property type="entry name" value="SET domain"/>
    <property type="match status" value="1"/>
</dbReference>
<dbReference type="AlphaFoldDB" id="A0A1J1HN99"/>
<dbReference type="InterPro" id="IPR011990">
    <property type="entry name" value="TPR-like_helical_dom_sf"/>
</dbReference>
<accession>A0A1J1HN99</accession>
<evidence type="ECO:0000313" key="2">
    <source>
        <dbReference type="EMBL" id="CRK88994.1"/>
    </source>
</evidence>
<dbReference type="Gene3D" id="1.10.220.160">
    <property type="match status" value="1"/>
</dbReference>
<dbReference type="SUPFAM" id="SSF48452">
    <property type="entry name" value="TPR-like"/>
    <property type="match status" value="1"/>
</dbReference>
<keyword evidence="3" id="KW-1185">Reference proteome</keyword>
<dbReference type="PANTHER" id="PTHR47111:SF1">
    <property type="entry name" value="SET AND MYND DOMAIN-CONTAINING PROTEIN 4"/>
    <property type="match status" value="1"/>
</dbReference>
<dbReference type="Gene3D" id="1.25.40.10">
    <property type="entry name" value="Tetratricopeptide repeat domain"/>
    <property type="match status" value="1"/>
</dbReference>
<dbReference type="Proteomes" id="UP000183832">
    <property type="component" value="Unassembled WGS sequence"/>
</dbReference>
<dbReference type="OrthoDB" id="7770870at2759"/>
<reference evidence="2 3" key="1">
    <citation type="submission" date="2015-04" db="EMBL/GenBank/DDBJ databases">
        <authorList>
            <person name="Syromyatnikov M.Y."/>
            <person name="Popov V.N."/>
        </authorList>
    </citation>
    <scope>NUCLEOTIDE SEQUENCE [LARGE SCALE GENOMIC DNA]</scope>
</reference>
<feature type="domain" description="SET" evidence="1">
    <location>
        <begin position="133"/>
        <end position="399"/>
    </location>
</feature>
<gene>
    <name evidence="2" type="primary">similar to GF12292</name>
    <name evidence="2" type="ORF">CLUMA_CG002773</name>
</gene>
<dbReference type="GO" id="GO:0008170">
    <property type="term" value="F:N-methyltransferase activity"/>
    <property type="evidence" value="ECO:0007669"/>
    <property type="project" value="UniProtKB-ARBA"/>
</dbReference>
<dbReference type="PROSITE" id="PS50280">
    <property type="entry name" value="SET"/>
    <property type="match status" value="1"/>
</dbReference>
<organism evidence="2 3">
    <name type="scientific">Clunio marinus</name>
    <dbReference type="NCBI Taxonomy" id="568069"/>
    <lineage>
        <taxon>Eukaryota</taxon>
        <taxon>Metazoa</taxon>
        <taxon>Ecdysozoa</taxon>
        <taxon>Arthropoda</taxon>
        <taxon>Hexapoda</taxon>
        <taxon>Insecta</taxon>
        <taxon>Pterygota</taxon>
        <taxon>Neoptera</taxon>
        <taxon>Endopterygota</taxon>
        <taxon>Diptera</taxon>
        <taxon>Nematocera</taxon>
        <taxon>Chironomoidea</taxon>
        <taxon>Chironomidae</taxon>
        <taxon>Clunio</taxon>
    </lineage>
</organism>
<evidence type="ECO:0000259" key="1">
    <source>
        <dbReference type="PROSITE" id="PS50280"/>
    </source>
</evidence>
<name>A0A1J1HN99_9DIPT</name>
<dbReference type="InterPro" id="IPR046341">
    <property type="entry name" value="SET_dom_sf"/>
</dbReference>
<dbReference type="GO" id="GO:0008276">
    <property type="term" value="F:protein methyltransferase activity"/>
    <property type="evidence" value="ECO:0007669"/>
    <property type="project" value="UniProtKB-ARBA"/>
</dbReference>
<protein>
    <submittedName>
        <fullName evidence="2">CLUMA_CG002773, isoform A</fullName>
    </submittedName>
</protein>
<proteinExistence type="predicted"/>
<dbReference type="EMBL" id="CVRI01000010">
    <property type="protein sequence ID" value="CRK88994.1"/>
    <property type="molecule type" value="Genomic_DNA"/>
</dbReference>
<dbReference type="Pfam" id="PF00856">
    <property type="entry name" value="SET"/>
    <property type="match status" value="1"/>
</dbReference>
<dbReference type="Gene3D" id="2.170.270.10">
    <property type="entry name" value="SET domain"/>
    <property type="match status" value="1"/>
</dbReference>
<sequence>MCESFAVPGKKSSLNARKFLNLGRSKLKKLKYFEALENLNKSLCYAEEGSKEMIEAYANRSEVYFMIKEYEKCLENINLAIKCGCDASVNEVLKLREAKCNELLKDDNSQVFNPWSFFKLSYPPHEKLPYVANCIELKQHELFGRYLVTTRNLTPGDIIAIEEPFFKIVHTSSTHLRCSNCLKANKLDLIPSRLTSSGMFCSEQCQTMATGNFHNVEVDLRSIEFAQKILLESLNICDQNVDKLKALIEDPKQSSQTVFDFDWSDKENGKFKMHGLLAFNSLQLGPITDDLDYIETHPVLDYFEYEHDREIAKAYLIRIARILSVNCYSLDWWSPKREDDDNLLFSSNKMKIGSAMLPFGSLFNHSCAPSIDRMIVDNKFVFIVRRSVCKGEQLFISYGPSFIREPNDFRQMNLKAHFDFSCSCEACVANFPIAFSHPLSREVLTIKDGPITSNDEWKWKEELKKNYQAIEGNHTKFPSLSLWKIMDRNLYLLAAIARNEPFVF</sequence>